<reference evidence="1" key="1">
    <citation type="submission" date="2021-07" db="EMBL/GenBank/DDBJ databases">
        <authorList>
            <person name="Durling M."/>
        </authorList>
    </citation>
    <scope>NUCLEOTIDE SEQUENCE</scope>
</reference>
<evidence type="ECO:0000313" key="2">
    <source>
        <dbReference type="Proteomes" id="UP000701801"/>
    </source>
</evidence>
<dbReference type="PANTHER" id="PTHR46082:SF11">
    <property type="entry name" value="AAA+ ATPASE DOMAIN-CONTAINING PROTEIN-RELATED"/>
    <property type="match status" value="1"/>
</dbReference>
<evidence type="ECO:0008006" key="3">
    <source>
        <dbReference type="Google" id="ProtNLM"/>
    </source>
</evidence>
<dbReference type="EMBL" id="CAJVRM010000551">
    <property type="protein sequence ID" value="CAG8981974.1"/>
    <property type="molecule type" value="Genomic_DNA"/>
</dbReference>
<dbReference type="Proteomes" id="UP000701801">
    <property type="component" value="Unassembled WGS sequence"/>
</dbReference>
<evidence type="ECO:0000313" key="1">
    <source>
        <dbReference type="EMBL" id="CAG8981974.1"/>
    </source>
</evidence>
<dbReference type="OrthoDB" id="1577640at2759"/>
<gene>
    <name evidence="1" type="ORF">HYALB_00004839</name>
</gene>
<dbReference type="InterPro" id="IPR035994">
    <property type="entry name" value="Nucleoside_phosphorylase_sf"/>
</dbReference>
<proteinExistence type="predicted"/>
<accession>A0A9N9QBC5</accession>
<dbReference type="GO" id="GO:0009116">
    <property type="term" value="P:nucleoside metabolic process"/>
    <property type="evidence" value="ECO:0007669"/>
    <property type="project" value="InterPro"/>
</dbReference>
<dbReference type="InterPro" id="IPR053137">
    <property type="entry name" value="NLR-like"/>
</dbReference>
<organism evidence="1 2">
    <name type="scientific">Hymenoscyphus albidus</name>
    <dbReference type="NCBI Taxonomy" id="595503"/>
    <lineage>
        <taxon>Eukaryota</taxon>
        <taxon>Fungi</taxon>
        <taxon>Dikarya</taxon>
        <taxon>Ascomycota</taxon>
        <taxon>Pezizomycotina</taxon>
        <taxon>Leotiomycetes</taxon>
        <taxon>Helotiales</taxon>
        <taxon>Helotiaceae</taxon>
        <taxon>Hymenoscyphus</taxon>
    </lineage>
</organism>
<dbReference type="Gene3D" id="3.40.50.1580">
    <property type="entry name" value="Nucleoside phosphorylase domain"/>
    <property type="match status" value="1"/>
</dbReference>
<dbReference type="GO" id="GO:0003824">
    <property type="term" value="F:catalytic activity"/>
    <property type="evidence" value="ECO:0007669"/>
    <property type="project" value="InterPro"/>
</dbReference>
<comment type="caution">
    <text evidence="1">The sequence shown here is derived from an EMBL/GenBank/DDBJ whole genome shotgun (WGS) entry which is preliminary data.</text>
</comment>
<keyword evidence="2" id="KW-1185">Reference proteome</keyword>
<dbReference type="PANTHER" id="PTHR46082">
    <property type="entry name" value="ATP/GTP-BINDING PROTEIN-RELATED"/>
    <property type="match status" value="1"/>
</dbReference>
<protein>
    <recommendedName>
        <fullName evidence="3">Nucleoside phosphorylase domain-containing protein</fullName>
    </recommendedName>
</protein>
<dbReference type="SUPFAM" id="SSF53167">
    <property type="entry name" value="Purine and uridine phosphorylases"/>
    <property type="match status" value="1"/>
</dbReference>
<dbReference type="AlphaFoldDB" id="A0A9N9QBC5"/>
<name>A0A9N9QBC5_9HELO</name>
<sequence length="262" mass="28387">MTLSEMALTTDGKEYIKPLPHLSLQTFPTPSDYPVAWICTLTVEFEAATEMLDEKHGSFKGDSVDPNVYALGRIGQHNIVIVCLAKGWVSIASATSTVAHMLHTFRHLKLGLLVGVGGGAPSTASDIRLGDVVSPGRGEDLLYVADYPHKIGEETCRNCDGTRLVKREEWPVDNVKVNYGTIGSGDVVVKDGVVWDEISKSCDGILCFEMEAAGVMHIFPSLVIRGICDYSDSHKNDTWQHYAAATAAAFAKDILQNISSGM</sequence>